<dbReference type="AlphaFoldDB" id="A0A1C3VKA6"/>
<protein>
    <recommendedName>
        <fullName evidence="3">Methyltransferase</fullName>
    </recommendedName>
</protein>
<evidence type="ECO:0000313" key="2">
    <source>
        <dbReference type="Proteomes" id="UP000183174"/>
    </source>
</evidence>
<dbReference type="SUPFAM" id="SSF53335">
    <property type="entry name" value="S-adenosyl-L-methionine-dependent methyltransferases"/>
    <property type="match status" value="1"/>
</dbReference>
<sequence>MAKLTKAEAKAHAEAVELLKKDVLTYDERVFVLDNWHEGASHINGSAGAFFTPSGLAGDFAIDAYGGRTVDLCAGIGALAFHVYWRARYARGCDEPQKEVVCIERNPAYVEVGRKVLPEAKWICADVFDLDLPSLGHFGSAVANPPFGATPRIGSGPRYTGRSFEFHVIDIASDIADFGAFIIPQASAPFQYSGVQCYRERKSADYLKFSEQTGIHLEAGCGVDCSYYRDGWKGIAPNVEIVCANFEEIPRNKVRSSAEPEAELRALWSKNGVPVERQDAIIREVEAKARGGIRFDESPFQADLFNDLGPYAPKR</sequence>
<name>A0A1C3VKA6_9BRAD</name>
<dbReference type="Gene3D" id="3.40.50.150">
    <property type="entry name" value="Vaccinia Virus protein VP39"/>
    <property type="match status" value="1"/>
</dbReference>
<organism evidence="1 2">
    <name type="scientific">Bradyrhizobium yuanmingense</name>
    <dbReference type="NCBI Taxonomy" id="108015"/>
    <lineage>
        <taxon>Bacteria</taxon>
        <taxon>Pseudomonadati</taxon>
        <taxon>Pseudomonadota</taxon>
        <taxon>Alphaproteobacteria</taxon>
        <taxon>Hyphomicrobiales</taxon>
        <taxon>Nitrobacteraceae</taxon>
        <taxon>Bradyrhizobium</taxon>
    </lineage>
</organism>
<evidence type="ECO:0000313" key="1">
    <source>
        <dbReference type="EMBL" id="SCB28176.1"/>
    </source>
</evidence>
<gene>
    <name evidence="1" type="ORF">GA0061099_1004123</name>
</gene>
<dbReference type="EMBL" id="FMAE01000004">
    <property type="protein sequence ID" value="SCB28176.1"/>
    <property type="molecule type" value="Genomic_DNA"/>
</dbReference>
<accession>A0A1C3VKA6</accession>
<dbReference type="Proteomes" id="UP000183174">
    <property type="component" value="Unassembled WGS sequence"/>
</dbReference>
<dbReference type="InterPro" id="IPR029063">
    <property type="entry name" value="SAM-dependent_MTases_sf"/>
</dbReference>
<evidence type="ECO:0008006" key="3">
    <source>
        <dbReference type="Google" id="ProtNLM"/>
    </source>
</evidence>
<proteinExistence type="predicted"/>
<dbReference type="CDD" id="cd02440">
    <property type="entry name" value="AdoMet_MTases"/>
    <property type="match status" value="1"/>
</dbReference>
<reference evidence="1 2" key="1">
    <citation type="submission" date="2016-08" db="EMBL/GenBank/DDBJ databases">
        <authorList>
            <person name="Seilhamer J.J."/>
        </authorList>
    </citation>
    <scope>NUCLEOTIDE SEQUENCE [LARGE SCALE GENOMIC DNA]</scope>
    <source>
        <strain evidence="1 2">CCBAU 10071</strain>
    </source>
</reference>